<comment type="similarity">
    <text evidence="1">Belongs to the methyltransferase superfamily. L-isoaspartyl/D-aspartyl protein methyltransferase family.</text>
</comment>
<dbReference type="CDD" id="cd02440">
    <property type="entry name" value="AdoMet_MTases"/>
    <property type="match status" value="1"/>
</dbReference>
<protein>
    <recommendedName>
        <fullName evidence="2">Protein-L-isoaspartate O-methyltransferase</fullName>
    </recommendedName>
    <alternativeName>
        <fullName evidence="6">Protein L-isoaspartyl methyltransferase</fullName>
    </alternativeName>
</protein>
<feature type="domain" description="Ribosomal RNA adenine methylase transferase N-terminal" evidence="7">
    <location>
        <begin position="69"/>
        <end position="204"/>
    </location>
</feature>
<evidence type="ECO:0000256" key="2">
    <source>
        <dbReference type="ARBA" id="ARBA00013346"/>
    </source>
</evidence>
<evidence type="ECO:0000313" key="8">
    <source>
        <dbReference type="EMBL" id="UZD56057.1"/>
    </source>
</evidence>
<name>A0ABY6MVM8_9BURK</name>
<keyword evidence="4" id="KW-0808">Transferase</keyword>
<dbReference type="InterPro" id="IPR029063">
    <property type="entry name" value="SAM-dependent_MTases_sf"/>
</dbReference>
<proteinExistence type="inferred from homology"/>
<evidence type="ECO:0000256" key="4">
    <source>
        <dbReference type="ARBA" id="ARBA00022679"/>
    </source>
</evidence>
<dbReference type="Proteomes" id="UP001163266">
    <property type="component" value="Chromosome"/>
</dbReference>
<evidence type="ECO:0000313" key="9">
    <source>
        <dbReference type="Proteomes" id="UP001163266"/>
    </source>
</evidence>
<evidence type="ECO:0000259" key="7">
    <source>
        <dbReference type="SMART" id="SM00650"/>
    </source>
</evidence>
<sequence>MNIEQARFNMIEQQIRTWEVLDQSVLSLLAVVKREDFVPAAYRSMAFMDLEVPLKDGGSRGRVMLQPKVEARLLQELAPAKHEKVLEIGAGSGYMAALLAHKAQRVLSLEIDEELARFAAENLKRAGVMNAEVRLADGSKAVPAEGPFDAIVASGSVATVPQHLLNQLKVGGRFCGIVGEEPIMRAVIVTRTGEREFRTVEIFDTLAPRLLGFEEPPKFRF</sequence>
<evidence type="ECO:0000256" key="3">
    <source>
        <dbReference type="ARBA" id="ARBA00022603"/>
    </source>
</evidence>
<keyword evidence="3" id="KW-0489">Methyltransferase</keyword>
<keyword evidence="9" id="KW-1185">Reference proteome</keyword>
<keyword evidence="5" id="KW-0949">S-adenosyl-L-methionine</keyword>
<dbReference type="PANTHER" id="PTHR11579:SF18">
    <property type="entry name" value="PROTEIN-L-ISOASPARTATE O-METHYLTRANSFERASE"/>
    <property type="match status" value="1"/>
</dbReference>
<accession>A0ABY6MVM8</accession>
<reference evidence="8" key="1">
    <citation type="submission" date="2022-10" db="EMBL/GenBank/DDBJ databases">
        <title>Complete genome sequence of Schlegelella aquatica LMG 23380.</title>
        <authorList>
            <person name="Musilova J."/>
            <person name="Kourilova X."/>
            <person name="Bezdicek M."/>
            <person name="Hermankova K."/>
            <person name="Obruca S."/>
            <person name="Sedlar K."/>
        </authorList>
    </citation>
    <scope>NUCLEOTIDE SEQUENCE</scope>
    <source>
        <strain evidence="8">LMG 23380</strain>
    </source>
</reference>
<evidence type="ECO:0000256" key="1">
    <source>
        <dbReference type="ARBA" id="ARBA00005369"/>
    </source>
</evidence>
<gene>
    <name evidence="8" type="ORF">OMP39_05625</name>
</gene>
<dbReference type="RefSeq" id="WP_264893845.1">
    <property type="nucleotide sequence ID" value="NZ_CP110257.1"/>
</dbReference>
<dbReference type="SUPFAM" id="SSF53335">
    <property type="entry name" value="S-adenosyl-L-methionine-dependent methyltransferases"/>
    <property type="match status" value="1"/>
</dbReference>
<dbReference type="Pfam" id="PF01135">
    <property type="entry name" value="PCMT"/>
    <property type="match status" value="1"/>
</dbReference>
<dbReference type="EMBL" id="CP110257">
    <property type="protein sequence ID" value="UZD56057.1"/>
    <property type="molecule type" value="Genomic_DNA"/>
</dbReference>
<evidence type="ECO:0000256" key="6">
    <source>
        <dbReference type="ARBA" id="ARBA00030757"/>
    </source>
</evidence>
<dbReference type="Gene3D" id="3.40.50.150">
    <property type="entry name" value="Vaccinia Virus protein VP39"/>
    <property type="match status" value="1"/>
</dbReference>
<organism evidence="8 9">
    <name type="scientific">Caldimonas aquatica</name>
    <dbReference type="NCBI Taxonomy" id="376175"/>
    <lineage>
        <taxon>Bacteria</taxon>
        <taxon>Pseudomonadati</taxon>
        <taxon>Pseudomonadota</taxon>
        <taxon>Betaproteobacteria</taxon>
        <taxon>Burkholderiales</taxon>
        <taxon>Sphaerotilaceae</taxon>
        <taxon>Caldimonas</taxon>
    </lineage>
</organism>
<dbReference type="InterPro" id="IPR000682">
    <property type="entry name" value="PCMT"/>
</dbReference>
<dbReference type="InterPro" id="IPR020598">
    <property type="entry name" value="rRNA_Ade_methylase_Trfase_N"/>
</dbReference>
<dbReference type="SMART" id="SM00650">
    <property type="entry name" value="rADc"/>
    <property type="match status" value="1"/>
</dbReference>
<dbReference type="PANTHER" id="PTHR11579">
    <property type="entry name" value="PROTEIN-L-ISOASPARTATE O-METHYLTRANSFERASE"/>
    <property type="match status" value="1"/>
</dbReference>
<evidence type="ECO:0000256" key="5">
    <source>
        <dbReference type="ARBA" id="ARBA00022691"/>
    </source>
</evidence>